<feature type="chain" id="PRO_5030836422" evidence="2">
    <location>
        <begin position="28"/>
        <end position="253"/>
    </location>
</feature>
<reference evidence="4" key="1">
    <citation type="journal article" date="2020" name="MBio">
        <title>Horizontal gene transfer to a defensive symbiont with a reduced genome amongst a multipartite beetle microbiome.</title>
        <authorList>
            <person name="Waterworth S.C."/>
            <person name="Florez L.V."/>
            <person name="Rees E.R."/>
            <person name="Hertweck C."/>
            <person name="Kaltenpoth M."/>
            <person name="Kwan J.C."/>
        </authorList>
    </citation>
    <scope>NUCLEOTIDE SEQUENCE [LARGE SCALE GENOMIC DNA]</scope>
</reference>
<organism evidence="3 4">
    <name type="scientific">Paracidovorax wautersii</name>
    <dbReference type="NCBI Taxonomy" id="1177982"/>
    <lineage>
        <taxon>Bacteria</taxon>
        <taxon>Pseudomonadati</taxon>
        <taxon>Pseudomonadota</taxon>
        <taxon>Betaproteobacteria</taxon>
        <taxon>Burkholderiales</taxon>
        <taxon>Comamonadaceae</taxon>
        <taxon>Paracidovorax</taxon>
    </lineage>
</organism>
<sequence>MCIATRSRLPATLLLLAALAGPLAGHAGATPAAQSLTTLESATQQGQARSDYELARYFSGATGDRIDPPRAMHHLKRAAEGGLTQAQVDLAFVHYNGQGAQGRDYAQSFHWFKRAADAGSGIAQCMLGDFYREGWGGTPRNPREAVRLYRLTAAAPLPCASRSQYQLYLSHTQGLGVEQNIPVAMQWLRKAARAGNPQAQRTLGIAYLRGQGVPPDLERADHWLRLSRQGVAPHDDHEHDDPAHDGLDGDHRH</sequence>
<keyword evidence="2" id="KW-0732">Signal</keyword>
<dbReference type="InterPro" id="IPR006597">
    <property type="entry name" value="Sel1-like"/>
</dbReference>
<proteinExistence type="predicted"/>
<protein>
    <submittedName>
        <fullName evidence="3">Secretory immunoglobulin A-binding protein EsiB</fullName>
    </submittedName>
</protein>
<dbReference type="Gene3D" id="1.25.40.10">
    <property type="entry name" value="Tetratricopeptide repeat domain"/>
    <property type="match status" value="2"/>
</dbReference>
<name>A0A7V8JR07_9BURK</name>
<evidence type="ECO:0000256" key="2">
    <source>
        <dbReference type="SAM" id="SignalP"/>
    </source>
</evidence>
<dbReference type="SUPFAM" id="SSF81901">
    <property type="entry name" value="HCP-like"/>
    <property type="match status" value="2"/>
</dbReference>
<dbReference type="SMART" id="SM00671">
    <property type="entry name" value="SEL1"/>
    <property type="match status" value="5"/>
</dbReference>
<dbReference type="Proteomes" id="UP000461670">
    <property type="component" value="Unassembled WGS sequence"/>
</dbReference>
<evidence type="ECO:0000313" key="4">
    <source>
        <dbReference type="Proteomes" id="UP000461670"/>
    </source>
</evidence>
<comment type="caution">
    <text evidence="3">The sequence shown here is derived from an EMBL/GenBank/DDBJ whole genome shotgun (WGS) entry which is preliminary data.</text>
</comment>
<accession>A0A7V8JR07</accession>
<dbReference type="PANTHER" id="PTHR43628">
    <property type="entry name" value="ACTIVATOR OF C KINASE PROTEIN 1-RELATED"/>
    <property type="match status" value="1"/>
</dbReference>
<feature type="compositionally biased region" description="Basic and acidic residues" evidence="1">
    <location>
        <begin position="233"/>
        <end position="253"/>
    </location>
</feature>
<dbReference type="InterPro" id="IPR052945">
    <property type="entry name" value="Mitotic_Regulator"/>
</dbReference>
<dbReference type="Pfam" id="PF08238">
    <property type="entry name" value="Sel1"/>
    <property type="match status" value="5"/>
</dbReference>
<dbReference type="EMBL" id="WNDQ01000016">
    <property type="protein sequence ID" value="KAF1021934.1"/>
    <property type="molecule type" value="Genomic_DNA"/>
</dbReference>
<dbReference type="InterPro" id="IPR011990">
    <property type="entry name" value="TPR-like_helical_dom_sf"/>
</dbReference>
<evidence type="ECO:0000256" key="1">
    <source>
        <dbReference type="SAM" id="MobiDB-lite"/>
    </source>
</evidence>
<dbReference type="AlphaFoldDB" id="A0A7V8JR07"/>
<feature type="signal peptide" evidence="2">
    <location>
        <begin position="1"/>
        <end position="27"/>
    </location>
</feature>
<gene>
    <name evidence="3" type="primary">esiB</name>
    <name evidence="3" type="ORF">GAK30_01436</name>
</gene>
<dbReference type="PANTHER" id="PTHR43628:SF1">
    <property type="entry name" value="CHITIN SYNTHASE REGULATORY FACTOR 2-RELATED"/>
    <property type="match status" value="1"/>
</dbReference>
<evidence type="ECO:0000313" key="3">
    <source>
        <dbReference type="EMBL" id="KAF1021934.1"/>
    </source>
</evidence>
<feature type="region of interest" description="Disordered" evidence="1">
    <location>
        <begin position="231"/>
        <end position="253"/>
    </location>
</feature>